<dbReference type="STRING" id="1318466.BN85410760"/>
<dbReference type="RefSeq" id="WP_030003541.1">
    <property type="nucleotide sequence ID" value="NC_022538.1"/>
</dbReference>
<dbReference type="SUPFAM" id="SSF53850">
    <property type="entry name" value="Periplasmic binding protein-like II"/>
    <property type="match status" value="1"/>
</dbReference>
<dbReference type="HOGENOM" id="CLU_026974_1_3_14"/>
<dbReference type="AlphaFoldDB" id="U4KLF6"/>
<dbReference type="Gene3D" id="3.40.190.10">
    <property type="entry name" value="Periplasmic binding protein-like II"/>
    <property type="match status" value="2"/>
</dbReference>
<evidence type="ECO:0000313" key="6">
    <source>
        <dbReference type="EMBL" id="CCV64653.1"/>
    </source>
</evidence>
<dbReference type="OrthoDB" id="9782004at2"/>
<reference evidence="6 7" key="1">
    <citation type="journal article" date="2013" name="J. Mol. Microbiol. Biotechnol.">
        <title>Analysis of the Complete Genomes of Acholeplasma brassicae , A. palmae and A. laidlawii and Their Comparison to the Obligate Parasites from ' Candidatus Phytoplasma'.</title>
        <authorList>
            <person name="Kube M."/>
            <person name="Siewert C."/>
            <person name="Migdoll A.M."/>
            <person name="Duduk B."/>
            <person name="Holz S."/>
            <person name="Rabus R."/>
            <person name="Seemuller E."/>
            <person name="Mitrovic J."/>
            <person name="Muller I."/>
            <person name="Buttner C."/>
            <person name="Reinhardt R."/>
        </authorList>
    </citation>
    <scope>NUCLEOTIDE SEQUENCE [LARGE SCALE GENOMIC DNA]</scope>
    <source>
        <strain evidence="6 7">J233</strain>
    </source>
</reference>
<protein>
    <submittedName>
        <fullName evidence="6">Similar to spermidine/putrescine ABC transporter, spermidine/putrescine-binding protein</fullName>
    </submittedName>
</protein>
<accession>U4KLF6</accession>
<evidence type="ECO:0000256" key="5">
    <source>
        <dbReference type="SAM" id="SignalP"/>
    </source>
</evidence>
<sequence>MKKTLLVILTAVASLVLAACDSRPTMVLYNWGEYIDPELVKAFEKEEGIRVNQVMFTSNELAITKIQGGDKYDVIIPSEYGTEHLIQLDLLAKIDWTKIDAFNKDTEFASGLNSLLERLKNETNGYDFLEYSVPYFWGNVGLLYNKNKVEKSELETRNWEILKDTKYKVSLYDTSREGLLVALKNAGKSMNSEQTDEINAAKNWLIDLKNDHGNNVSFVTDQILDQMINPKQMAYDISVAYSGDSVYLMSENDQLGYYVPTTGTNIWVDGMVIPKNANQEFAYKFINFISRHENAKANAEFIGYTSPFTNIIAELTEEGGEFADFKDAYQIVFHENDEIYRHNETAKKLIDEAWNQVKAK</sequence>
<keyword evidence="2" id="KW-0813">Transport</keyword>
<comment type="subcellular location">
    <subcellularLocation>
        <location evidence="1">Periplasm</location>
    </subcellularLocation>
</comment>
<dbReference type="InterPro" id="IPR001188">
    <property type="entry name" value="Sperm_putr-bd"/>
</dbReference>
<proteinExistence type="predicted"/>
<dbReference type="PANTHER" id="PTHR30222">
    <property type="entry name" value="SPERMIDINE/PUTRESCINE-BINDING PERIPLASMIC PROTEIN"/>
    <property type="match status" value="1"/>
</dbReference>
<gene>
    <name evidence="6" type="primary">potD</name>
    <name evidence="6" type="ORF">BN85410760</name>
</gene>
<dbReference type="InterPro" id="IPR006059">
    <property type="entry name" value="SBP"/>
</dbReference>
<feature type="chain" id="PRO_5004651196" evidence="5">
    <location>
        <begin position="19"/>
        <end position="360"/>
    </location>
</feature>
<keyword evidence="7" id="KW-1185">Reference proteome</keyword>
<feature type="signal peptide" evidence="5">
    <location>
        <begin position="1"/>
        <end position="18"/>
    </location>
</feature>
<evidence type="ECO:0000256" key="1">
    <source>
        <dbReference type="ARBA" id="ARBA00004418"/>
    </source>
</evidence>
<keyword evidence="3 5" id="KW-0732">Signal</keyword>
<dbReference type="CDD" id="cd13663">
    <property type="entry name" value="PBP2_PotD_PotF_like_2"/>
    <property type="match status" value="1"/>
</dbReference>
<organism evidence="6 7">
    <name type="scientific">Alteracholeplasma palmae (strain ATCC 49389 / J233)</name>
    <name type="common">Acholeplasma palmae</name>
    <dbReference type="NCBI Taxonomy" id="1318466"/>
    <lineage>
        <taxon>Bacteria</taxon>
        <taxon>Bacillati</taxon>
        <taxon>Mycoplasmatota</taxon>
        <taxon>Mollicutes</taxon>
        <taxon>Acholeplasmatales</taxon>
        <taxon>Acholeplasmataceae</taxon>
        <taxon>Acholeplasma</taxon>
    </lineage>
</organism>
<evidence type="ECO:0000256" key="4">
    <source>
        <dbReference type="ARBA" id="ARBA00022764"/>
    </source>
</evidence>
<evidence type="ECO:0000256" key="3">
    <source>
        <dbReference type="ARBA" id="ARBA00022729"/>
    </source>
</evidence>
<dbReference type="EMBL" id="FO681347">
    <property type="protein sequence ID" value="CCV64653.1"/>
    <property type="molecule type" value="Genomic_DNA"/>
</dbReference>
<dbReference type="Proteomes" id="UP000032740">
    <property type="component" value="Chromosome"/>
</dbReference>
<dbReference type="GO" id="GO:0015846">
    <property type="term" value="P:polyamine transport"/>
    <property type="evidence" value="ECO:0007669"/>
    <property type="project" value="InterPro"/>
</dbReference>
<evidence type="ECO:0000313" key="7">
    <source>
        <dbReference type="Proteomes" id="UP000032740"/>
    </source>
</evidence>
<dbReference type="PRINTS" id="PR00909">
    <property type="entry name" value="SPERMDNBNDNG"/>
</dbReference>
<dbReference type="GO" id="GO:0019808">
    <property type="term" value="F:polyamine binding"/>
    <property type="evidence" value="ECO:0007669"/>
    <property type="project" value="InterPro"/>
</dbReference>
<dbReference type="Pfam" id="PF13416">
    <property type="entry name" value="SBP_bac_8"/>
    <property type="match status" value="1"/>
</dbReference>
<dbReference type="GO" id="GO:0042597">
    <property type="term" value="C:periplasmic space"/>
    <property type="evidence" value="ECO:0007669"/>
    <property type="project" value="UniProtKB-SubCell"/>
</dbReference>
<name>U4KLF6_ALTPJ</name>
<dbReference type="PANTHER" id="PTHR30222:SF17">
    <property type="entry name" value="SPERMIDINE_PUTRESCINE-BINDING PERIPLASMIC PROTEIN"/>
    <property type="match status" value="1"/>
</dbReference>
<dbReference type="KEGG" id="apal:BN85410760"/>
<keyword evidence="4" id="KW-0574">Periplasm</keyword>
<dbReference type="PROSITE" id="PS51257">
    <property type="entry name" value="PROKAR_LIPOPROTEIN"/>
    <property type="match status" value="1"/>
</dbReference>
<evidence type="ECO:0000256" key="2">
    <source>
        <dbReference type="ARBA" id="ARBA00022448"/>
    </source>
</evidence>